<evidence type="ECO:0000256" key="1">
    <source>
        <dbReference type="ARBA" id="ARBA00022448"/>
    </source>
</evidence>
<dbReference type="CDD" id="cd03256">
    <property type="entry name" value="ABC_PhnC_transporter"/>
    <property type="match status" value="1"/>
</dbReference>
<dbReference type="GO" id="GO:0005524">
    <property type="term" value="F:ATP binding"/>
    <property type="evidence" value="ECO:0007669"/>
    <property type="project" value="UniProtKB-KW"/>
</dbReference>
<dbReference type="GO" id="GO:0015416">
    <property type="term" value="F:ABC-type phosphonate transporter activity"/>
    <property type="evidence" value="ECO:0007669"/>
    <property type="project" value="InterPro"/>
</dbReference>
<keyword evidence="9" id="KW-1185">Reference proteome</keyword>
<dbReference type="NCBIfam" id="TIGR02315">
    <property type="entry name" value="ABC_phnC"/>
    <property type="match status" value="1"/>
</dbReference>
<dbReference type="InterPro" id="IPR003593">
    <property type="entry name" value="AAA+_ATPase"/>
</dbReference>
<evidence type="ECO:0000259" key="7">
    <source>
        <dbReference type="PROSITE" id="PS50893"/>
    </source>
</evidence>
<evidence type="ECO:0000256" key="3">
    <source>
        <dbReference type="ARBA" id="ARBA00022741"/>
    </source>
</evidence>
<comment type="caution">
    <text evidence="8">The sequence shown here is derived from an EMBL/GenBank/DDBJ whole genome shotgun (WGS) entry which is preliminary data.</text>
</comment>
<dbReference type="PANTHER" id="PTHR43166:SF6">
    <property type="entry name" value="PHOSPHONATES IMPORT ATP-BINDING PROTEIN PHNC"/>
    <property type="match status" value="1"/>
</dbReference>
<dbReference type="GO" id="GO:0016020">
    <property type="term" value="C:membrane"/>
    <property type="evidence" value="ECO:0007669"/>
    <property type="project" value="InterPro"/>
</dbReference>
<proteinExistence type="predicted"/>
<dbReference type="InterPro" id="IPR012693">
    <property type="entry name" value="ABC_transpr_PhnC"/>
</dbReference>
<dbReference type="PANTHER" id="PTHR43166">
    <property type="entry name" value="AMINO ACID IMPORT ATP-BINDING PROTEIN"/>
    <property type="match status" value="1"/>
</dbReference>
<dbReference type="GO" id="GO:0016887">
    <property type="term" value="F:ATP hydrolysis activity"/>
    <property type="evidence" value="ECO:0007669"/>
    <property type="project" value="InterPro"/>
</dbReference>
<evidence type="ECO:0000256" key="6">
    <source>
        <dbReference type="ARBA" id="ARBA00023136"/>
    </source>
</evidence>
<dbReference type="InterPro" id="IPR027417">
    <property type="entry name" value="P-loop_NTPase"/>
</dbReference>
<accession>A0A3D9SVI0</accession>
<evidence type="ECO:0000313" key="9">
    <source>
        <dbReference type="Proteomes" id="UP000256661"/>
    </source>
</evidence>
<dbReference type="Pfam" id="PF00005">
    <property type="entry name" value="ABC_tran"/>
    <property type="match status" value="1"/>
</dbReference>
<dbReference type="RefSeq" id="WP_116025153.1">
    <property type="nucleotide sequence ID" value="NZ_QTTT01000001.1"/>
</dbReference>
<dbReference type="InterPro" id="IPR017871">
    <property type="entry name" value="ABC_transporter-like_CS"/>
</dbReference>
<keyword evidence="2" id="KW-1003">Cell membrane</keyword>
<evidence type="ECO:0000256" key="5">
    <source>
        <dbReference type="ARBA" id="ARBA00022967"/>
    </source>
</evidence>
<dbReference type="SUPFAM" id="SSF52540">
    <property type="entry name" value="P-loop containing nucleoside triphosphate hydrolases"/>
    <property type="match status" value="1"/>
</dbReference>
<keyword evidence="1" id="KW-0813">Transport</keyword>
<dbReference type="InterPro" id="IPR050086">
    <property type="entry name" value="MetN_ABC_transporter-like"/>
</dbReference>
<dbReference type="AlphaFoldDB" id="A0A3D9SVI0"/>
<dbReference type="InterPro" id="IPR003439">
    <property type="entry name" value="ABC_transporter-like_ATP-bd"/>
</dbReference>
<dbReference type="EMBL" id="QTTT01000001">
    <property type="protein sequence ID" value="REE99936.1"/>
    <property type="molecule type" value="Genomic_DNA"/>
</dbReference>
<feature type="domain" description="ABC transporter" evidence="7">
    <location>
        <begin position="5"/>
        <end position="248"/>
    </location>
</feature>
<sequence length="256" mass="27584">MSGVIHCDDLTHTFDGIAAVDRATLTIAAGEFVGLVGPSGAGKTTLLRTLNGFVTPSAGRAIVAGRDVGALNGRDLRRHRRQVGMIYQRFHLVERATAFHNALSGAAGRLSPWRTWLSTAPPGERVRALDALARVGLADRWAQRVDTLSGGQRQRVAIARTVVQDPQIVLADEPVASLDPASAERVLTLLADLARKDGRTVVASLHQVELAGRFCDRIIALDQGRVVIDAPARQVTAEQWGTLYRLEHDVLAEEAV</sequence>
<organism evidence="8 9">
    <name type="scientific">Thermomonospora umbrina</name>
    <dbReference type="NCBI Taxonomy" id="111806"/>
    <lineage>
        <taxon>Bacteria</taxon>
        <taxon>Bacillati</taxon>
        <taxon>Actinomycetota</taxon>
        <taxon>Actinomycetes</taxon>
        <taxon>Streptosporangiales</taxon>
        <taxon>Thermomonosporaceae</taxon>
        <taxon>Thermomonospora</taxon>
    </lineage>
</organism>
<keyword evidence="5" id="KW-1278">Translocase</keyword>
<protein>
    <submittedName>
        <fullName evidence="8">Phosphonate transport system ATP-binding protein</fullName>
    </submittedName>
</protein>
<gene>
    <name evidence="8" type="ORF">DFJ69_5454</name>
</gene>
<dbReference type="OrthoDB" id="4283894at2"/>
<dbReference type="Proteomes" id="UP000256661">
    <property type="component" value="Unassembled WGS sequence"/>
</dbReference>
<keyword evidence="4 8" id="KW-0067">ATP-binding</keyword>
<dbReference type="PROSITE" id="PS50893">
    <property type="entry name" value="ABC_TRANSPORTER_2"/>
    <property type="match status" value="1"/>
</dbReference>
<keyword evidence="6" id="KW-0472">Membrane</keyword>
<evidence type="ECO:0000256" key="2">
    <source>
        <dbReference type="ARBA" id="ARBA00022475"/>
    </source>
</evidence>
<dbReference type="SMART" id="SM00382">
    <property type="entry name" value="AAA"/>
    <property type="match status" value="1"/>
</dbReference>
<evidence type="ECO:0000313" key="8">
    <source>
        <dbReference type="EMBL" id="REE99936.1"/>
    </source>
</evidence>
<keyword evidence="3" id="KW-0547">Nucleotide-binding</keyword>
<reference evidence="8 9" key="1">
    <citation type="submission" date="2018-08" db="EMBL/GenBank/DDBJ databases">
        <title>Sequencing the genomes of 1000 actinobacteria strains.</title>
        <authorList>
            <person name="Klenk H.-P."/>
        </authorList>
    </citation>
    <scope>NUCLEOTIDE SEQUENCE [LARGE SCALE GENOMIC DNA]</scope>
    <source>
        <strain evidence="8 9">DSM 43927</strain>
    </source>
</reference>
<dbReference type="PROSITE" id="PS00211">
    <property type="entry name" value="ABC_TRANSPORTER_1"/>
    <property type="match status" value="1"/>
</dbReference>
<evidence type="ECO:0000256" key="4">
    <source>
        <dbReference type="ARBA" id="ARBA00022840"/>
    </source>
</evidence>
<dbReference type="Gene3D" id="3.40.50.300">
    <property type="entry name" value="P-loop containing nucleotide triphosphate hydrolases"/>
    <property type="match status" value="1"/>
</dbReference>
<name>A0A3D9SVI0_9ACTN</name>